<dbReference type="SUPFAM" id="SSF55154">
    <property type="entry name" value="CYTH-like phosphatases"/>
    <property type="match status" value="1"/>
</dbReference>
<organism evidence="3 4">
    <name type="scientific">Arcobacter acticola</name>
    <dbReference type="NCBI Taxonomy" id="1849015"/>
    <lineage>
        <taxon>Bacteria</taxon>
        <taxon>Pseudomonadati</taxon>
        <taxon>Campylobacterota</taxon>
        <taxon>Epsilonproteobacteria</taxon>
        <taxon>Campylobacterales</taxon>
        <taxon>Arcobacteraceae</taxon>
        <taxon>Arcobacter</taxon>
    </lineage>
</organism>
<dbReference type="InterPro" id="IPR033469">
    <property type="entry name" value="CYTH-like_dom_sf"/>
</dbReference>
<dbReference type="PANTHER" id="PTHR40114">
    <property type="entry name" value="SLR0698 PROTEIN"/>
    <property type="match status" value="1"/>
</dbReference>
<dbReference type="Proteomes" id="UP000503483">
    <property type="component" value="Chromosome"/>
</dbReference>
<dbReference type="CDD" id="cd07891">
    <property type="entry name" value="CYTH-like_CthTTM-like_1"/>
    <property type="match status" value="1"/>
</dbReference>
<accession>A0A6M8EHJ0</accession>
<dbReference type="AlphaFoldDB" id="A0A6M8EHJ0"/>
<evidence type="ECO:0000313" key="4">
    <source>
        <dbReference type="Proteomes" id="UP000503483"/>
    </source>
</evidence>
<dbReference type="PIRSF" id="PIRSF016487">
    <property type="entry name" value="CYTH_UCP016487"/>
    <property type="match status" value="1"/>
</dbReference>
<feature type="domain" description="CYTH" evidence="2">
    <location>
        <begin position="2"/>
        <end position="148"/>
    </location>
</feature>
<feature type="active site" description="Proton acceptor" evidence="1">
    <location>
        <position position="29"/>
    </location>
</feature>
<evidence type="ECO:0000256" key="1">
    <source>
        <dbReference type="PIRSR" id="PIRSR016487-1"/>
    </source>
</evidence>
<name>A0A6M8EHJ0_9BACT</name>
<dbReference type="SMART" id="SM01118">
    <property type="entry name" value="CYTH"/>
    <property type="match status" value="1"/>
</dbReference>
<keyword evidence="4" id="KW-1185">Reference proteome</keyword>
<dbReference type="Gene3D" id="2.40.320.10">
    <property type="entry name" value="Hypothetical Protein Pfu-838710-001"/>
    <property type="match status" value="1"/>
</dbReference>
<evidence type="ECO:0000259" key="2">
    <source>
        <dbReference type="PROSITE" id="PS51707"/>
    </source>
</evidence>
<gene>
    <name evidence="3" type="ORF">AACT_0075</name>
</gene>
<dbReference type="InterPro" id="IPR023577">
    <property type="entry name" value="CYTH_domain"/>
</dbReference>
<dbReference type="PROSITE" id="PS51707">
    <property type="entry name" value="CYTH"/>
    <property type="match status" value="1"/>
</dbReference>
<proteinExistence type="predicted"/>
<dbReference type="Pfam" id="PF01928">
    <property type="entry name" value="CYTH"/>
    <property type="match status" value="1"/>
</dbReference>
<sequence length="155" mass="18237">MAVEIERKYLIDLEKLGTLKNANRIKQGYITTNKDAVVRVRVKKDKGYLTIKSSNIGASRLEFEYEIPLDEANEMLDKLCQKPIIDKNRYIVDFANHVWEIDIFYGDNEGLVIAEVELEDENEHIELPLWIKEEVTGDIKYYNSNLMSYPYNKWK</sequence>
<dbReference type="PANTHER" id="PTHR40114:SF1">
    <property type="entry name" value="SLR0698 PROTEIN"/>
    <property type="match status" value="1"/>
</dbReference>
<dbReference type="InterPro" id="IPR012042">
    <property type="entry name" value="NeuTTM/CthTTM-like"/>
</dbReference>
<dbReference type="EMBL" id="CP042652">
    <property type="protein sequence ID" value="QKE27309.1"/>
    <property type="molecule type" value="Genomic_DNA"/>
</dbReference>
<dbReference type="KEGG" id="paco:AACT_0075"/>
<dbReference type="RefSeq" id="WP_172123895.1">
    <property type="nucleotide sequence ID" value="NZ_CP042652.1"/>
</dbReference>
<evidence type="ECO:0000313" key="3">
    <source>
        <dbReference type="EMBL" id="QKE27309.1"/>
    </source>
</evidence>
<protein>
    <submittedName>
        <fullName evidence="3">CYTH-like/CthTTM-like protein</fullName>
    </submittedName>
</protein>
<reference evidence="3 4" key="1">
    <citation type="submission" date="2019-08" db="EMBL/GenBank/DDBJ databases">
        <title>Complete genome sequence of Arcobacter acticola.</title>
        <authorList>
            <person name="Miller W."/>
        </authorList>
    </citation>
    <scope>NUCLEOTIDE SEQUENCE [LARGE SCALE GENOMIC DNA]</scope>
    <source>
        <strain evidence="3 4">KCTC 52212</strain>
    </source>
</reference>